<evidence type="ECO:0000256" key="1">
    <source>
        <dbReference type="SAM" id="Phobius"/>
    </source>
</evidence>
<keyword evidence="1" id="KW-0812">Transmembrane</keyword>
<feature type="transmembrane region" description="Helical" evidence="1">
    <location>
        <begin position="132"/>
        <end position="159"/>
    </location>
</feature>
<evidence type="ECO:0000313" key="3">
    <source>
        <dbReference type="Proteomes" id="UP001174050"/>
    </source>
</evidence>
<keyword evidence="1" id="KW-1133">Transmembrane helix</keyword>
<protein>
    <recommendedName>
        <fullName evidence="4">DUF2975 domain-containing protein</fullName>
    </recommendedName>
</protein>
<evidence type="ECO:0008006" key="4">
    <source>
        <dbReference type="Google" id="ProtNLM"/>
    </source>
</evidence>
<feature type="transmembrane region" description="Helical" evidence="1">
    <location>
        <begin position="12"/>
        <end position="41"/>
    </location>
</feature>
<dbReference type="Proteomes" id="UP001174050">
    <property type="component" value="Unassembled WGS sequence"/>
</dbReference>
<feature type="transmembrane region" description="Helical" evidence="1">
    <location>
        <begin position="101"/>
        <end position="120"/>
    </location>
</feature>
<evidence type="ECO:0000313" key="2">
    <source>
        <dbReference type="EMBL" id="MDN3294361.1"/>
    </source>
</evidence>
<dbReference type="RefSeq" id="WP_290111408.1">
    <property type="nucleotide sequence ID" value="NZ_JAUEPL010000010.1"/>
</dbReference>
<keyword evidence="1" id="KW-0472">Membrane</keyword>
<dbReference type="EMBL" id="JAUEPL010000010">
    <property type="protein sequence ID" value="MDN3294361.1"/>
    <property type="molecule type" value="Genomic_DNA"/>
</dbReference>
<proteinExistence type="predicted"/>
<accession>A0ABT7Z4K3</accession>
<sequence>MSKILKKMNQNWWIFPLLVFVVVESILVAISFVVGPILLAMVEPGLRKDIYSSLTGSSSGLLGFSLAAVAILAAFSPRVGAGVNRTREQSMAEARGDIAKCLLATSFLLMIVLVVSTIGIGIDTKGEGNLPIVSLVVAAAFASIIGLLISGLGVTLSILERNSLGVQTGS</sequence>
<comment type="caution">
    <text evidence="2">The sequence shown here is derived from an EMBL/GenBank/DDBJ whole genome shotgun (WGS) entry which is preliminary data.</text>
</comment>
<organism evidence="2 3">
    <name type="scientific">Streptomyces ficellus</name>
    <dbReference type="NCBI Taxonomy" id="1977088"/>
    <lineage>
        <taxon>Bacteria</taxon>
        <taxon>Bacillati</taxon>
        <taxon>Actinomycetota</taxon>
        <taxon>Actinomycetes</taxon>
        <taxon>Kitasatosporales</taxon>
        <taxon>Streptomycetaceae</taxon>
        <taxon>Streptomyces</taxon>
    </lineage>
</organism>
<keyword evidence="3" id="KW-1185">Reference proteome</keyword>
<name>A0ABT7Z4K3_9ACTN</name>
<reference evidence="2" key="1">
    <citation type="submission" date="2023-06" db="EMBL/GenBank/DDBJ databases">
        <title>WGS-Sequencing of Streptomyces ficellus isolate 21 collected from sand in Gara Djebilet Iron Mine in Algeria.</title>
        <authorList>
            <person name="Zegers G.P."/>
            <person name="Gomez A."/>
            <person name="Gueddou A."/>
            <person name="Zahara A.F."/>
            <person name="Worth M."/>
            <person name="Sevigny J.L."/>
            <person name="Tisa L."/>
        </authorList>
    </citation>
    <scope>NUCLEOTIDE SEQUENCE</scope>
    <source>
        <strain evidence="2">AS11</strain>
    </source>
</reference>
<feature type="transmembrane region" description="Helical" evidence="1">
    <location>
        <begin position="61"/>
        <end position="80"/>
    </location>
</feature>
<gene>
    <name evidence="2" type="ORF">QWM81_09920</name>
</gene>